<keyword evidence="10" id="KW-1185">Reference proteome</keyword>
<gene>
    <name evidence="9" type="ORF">TIFTF001_004715</name>
</gene>
<dbReference type="InterPro" id="IPR051103">
    <property type="entry name" value="Plant_metabolite_P450s"/>
</dbReference>
<keyword evidence="3" id="KW-0812">Transmembrane</keyword>
<dbReference type="SUPFAM" id="SSF48264">
    <property type="entry name" value="Cytochrome P450"/>
    <property type="match status" value="1"/>
</dbReference>
<dbReference type="InterPro" id="IPR002401">
    <property type="entry name" value="Cyt_P450_E_grp-I"/>
</dbReference>
<dbReference type="GO" id="GO:0016020">
    <property type="term" value="C:membrane"/>
    <property type="evidence" value="ECO:0007669"/>
    <property type="project" value="UniProtKB-SubCell"/>
</dbReference>
<evidence type="ECO:0000256" key="4">
    <source>
        <dbReference type="ARBA" id="ARBA00022723"/>
    </source>
</evidence>
<evidence type="ECO:0000256" key="2">
    <source>
        <dbReference type="ARBA" id="ARBA00004167"/>
    </source>
</evidence>
<dbReference type="GO" id="GO:0020037">
    <property type="term" value="F:heme binding"/>
    <property type="evidence" value="ECO:0007669"/>
    <property type="project" value="InterPro"/>
</dbReference>
<keyword evidence="5" id="KW-1133">Transmembrane helix</keyword>
<evidence type="ECO:0000256" key="1">
    <source>
        <dbReference type="ARBA" id="ARBA00001971"/>
    </source>
</evidence>
<dbReference type="Gene3D" id="1.10.630.10">
    <property type="entry name" value="Cytochrome P450"/>
    <property type="match status" value="1"/>
</dbReference>
<protein>
    <recommendedName>
        <fullName evidence="11">Cytochrome P450</fullName>
    </recommendedName>
</protein>
<dbReference type="EMBL" id="BTGU01000004">
    <property type="protein sequence ID" value="GMN34484.1"/>
    <property type="molecule type" value="Genomic_DNA"/>
</dbReference>
<feature type="binding site" description="axial binding residue" evidence="7">
    <location>
        <position position="58"/>
    </location>
    <ligand>
        <name>heme</name>
        <dbReference type="ChEBI" id="CHEBI:30413"/>
    </ligand>
    <ligandPart>
        <name>Fe</name>
        <dbReference type="ChEBI" id="CHEBI:18248"/>
    </ligandPart>
</feature>
<dbReference type="PANTHER" id="PTHR24298:SF901">
    <property type="entry name" value="CYTOCHROME P450, FAMILY 81, SUBFAMILY D, POLYPEPTIDE 8"/>
    <property type="match status" value="1"/>
</dbReference>
<dbReference type="PANTHER" id="PTHR24298">
    <property type="entry name" value="FLAVONOID 3'-MONOOXYGENASE-RELATED"/>
    <property type="match status" value="1"/>
</dbReference>
<name>A0AA87ZCM7_FICCA</name>
<evidence type="ECO:0000313" key="10">
    <source>
        <dbReference type="Proteomes" id="UP001187192"/>
    </source>
</evidence>
<keyword evidence="8" id="KW-0560">Oxidoreductase</keyword>
<evidence type="ECO:0000256" key="5">
    <source>
        <dbReference type="ARBA" id="ARBA00022989"/>
    </source>
</evidence>
<evidence type="ECO:0000313" key="9">
    <source>
        <dbReference type="EMBL" id="GMN34484.1"/>
    </source>
</evidence>
<keyword evidence="8" id="KW-0503">Monooxygenase</keyword>
<dbReference type="GO" id="GO:0016709">
    <property type="term" value="F:oxidoreductase activity, acting on paired donors, with incorporation or reduction of molecular oxygen, NAD(P)H as one donor, and incorporation of one atom of oxygen"/>
    <property type="evidence" value="ECO:0007669"/>
    <property type="project" value="TreeGrafter"/>
</dbReference>
<dbReference type="InterPro" id="IPR001128">
    <property type="entry name" value="Cyt_P450"/>
</dbReference>
<evidence type="ECO:0008006" key="11">
    <source>
        <dbReference type="Google" id="ProtNLM"/>
    </source>
</evidence>
<keyword evidence="6" id="KW-0472">Membrane</keyword>
<accession>A0AA87ZCM7</accession>
<evidence type="ECO:0000256" key="3">
    <source>
        <dbReference type="ARBA" id="ARBA00022692"/>
    </source>
</evidence>
<comment type="caution">
    <text evidence="9">The sequence shown here is derived from an EMBL/GenBank/DDBJ whole genome shotgun (WGS) entry which is preliminary data.</text>
</comment>
<evidence type="ECO:0000256" key="8">
    <source>
        <dbReference type="RuleBase" id="RU000461"/>
    </source>
</evidence>
<dbReference type="Proteomes" id="UP001187192">
    <property type="component" value="Unassembled WGS sequence"/>
</dbReference>
<evidence type="ECO:0000256" key="7">
    <source>
        <dbReference type="PIRSR" id="PIRSR602401-1"/>
    </source>
</evidence>
<dbReference type="InterPro" id="IPR017972">
    <property type="entry name" value="Cyt_P450_CS"/>
</dbReference>
<proteinExistence type="inferred from homology"/>
<comment type="cofactor">
    <cofactor evidence="1 7">
        <name>heme</name>
        <dbReference type="ChEBI" id="CHEBI:30413"/>
    </cofactor>
</comment>
<keyword evidence="7 8" id="KW-0408">Iron</keyword>
<organism evidence="9 10">
    <name type="scientific">Ficus carica</name>
    <name type="common">Common fig</name>
    <dbReference type="NCBI Taxonomy" id="3494"/>
    <lineage>
        <taxon>Eukaryota</taxon>
        <taxon>Viridiplantae</taxon>
        <taxon>Streptophyta</taxon>
        <taxon>Embryophyta</taxon>
        <taxon>Tracheophyta</taxon>
        <taxon>Spermatophyta</taxon>
        <taxon>Magnoliopsida</taxon>
        <taxon>eudicotyledons</taxon>
        <taxon>Gunneridae</taxon>
        <taxon>Pentapetalae</taxon>
        <taxon>rosids</taxon>
        <taxon>fabids</taxon>
        <taxon>Rosales</taxon>
        <taxon>Moraceae</taxon>
        <taxon>Ficeae</taxon>
        <taxon>Ficus</taxon>
    </lineage>
</organism>
<evidence type="ECO:0000256" key="6">
    <source>
        <dbReference type="ARBA" id="ARBA00023136"/>
    </source>
</evidence>
<comment type="similarity">
    <text evidence="8">Belongs to the cytochrome P450 family.</text>
</comment>
<reference evidence="9" key="1">
    <citation type="submission" date="2023-07" db="EMBL/GenBank/DDBJ databases">
        <title>draft genome sequence of fig (Ficus carica).</title>
        <authorList>
            <person name="Takahashi T."/>
            <person name="Nishimura K."/>
        </authorList>
    </citation>
    <scope>NUCLEOTIDE SEQUENCE</scope>
</reference>
<comment type="subcellular location">
    <subcellularLocation>
        <location evidence="2">Membrane</location>
        <topology evidence="2">Single-pass membrane protein</topology>
    </subcellularLocation>
</comment>
<keyword evidence="7 8" id="KW-0349">Heme</keyword>
<sequence>MCHVPRAMIVMVNAWAIHRDPKHWDDAKRFKPERFETISEGDGEVNKLMPFGVGRRACPGEGLGLALGSLIHCFEWERSDLWDQSHLSLFSQPREGFGESNRWDGAVFAVKSSCFFHLNKPHNRFSLPPRTPSQLRASSIKRFSPMAALTTIPTVGLSKTFTRLREQGKVPFIPYIAAGDPDLCRPRRKH</sequence>
<dbReference type="PROSITE" id="PS00086">
    <property type="entry name" value="CYTOCHROME_P450"/>
    <property type="match status" value="1"/>
</dbReference>
<dbReference type="Pfam" id="PF00067">
    <property type="entry name" value="p450"/>
    <property type="match status" value="1"/>
</dbReference>
<dbReference type="AlphaFoldDB" id="A0AA87ZCM7"/>
<keyword evidence="4 7" id="KW-0479">Metal-binding</keyword>
<dbReference type="PRINTS" id="PR00463">
    <property type="entry name" value="EP450I"/>
</dbReference>
<dbReference type="GO" id="GO:0005506">
    <property type="term" value="F:iron ion binding"/>
    <property type="evidence" value="ECO:0007669"/>
    <property type="project" value="InterPro"/>
</dbReference>
<dbReference type="InterPro" id="IPR036396">
    <property type="entry name" value="Cyt_P450_sf"/>
</dbReference>